<dbReference type="Proteomes" id="UP000772434">
    <property type="component" value="Unassembled WGS sequence"/>
</dbReference>
<comment type="caution">
    <text evidence="1">The sequence shown here is derived from an EMBL/GenBank/DDBJ whole genome shotgun (WGS) entry which is preliminary data.</text>
</comment>
<evidence type="ECO:0000313" key="2">
    <source>
        <dbReference type="Proteomes" id="UP000772434"/>
    </source>
</evidence>
<accession>A0A9P5Q0A1</accession>
<dbReference type="EMBL" id="JADNRY010000031">
    <property type="protein sequence ID" value="KAF9071540.1"/>
    <property type="molecule type" value="Genomic_DNA"/>
</dbReference>
<organism evidence="1 2">
    <name type="scientific">Rhodocollybia butyracea</name>
    <dbReference type="NCBI Taxonomy" id="206335"/>
    <lineage>
        <taxon>Eukaryota</taxon>
        <taxon>Fungi</taxon>
        <taxon>Dikarya</taxon>
        <taxon>Basidiomycota</taxon>
        <taxon>Agaricomycotina</taxon>
        <taxon>Agaricomycetes</taxon>
        <taxon>Agaricomycetidae</taxon>
        <taxon>Agaricales</taxon>
        <taxon>Marasmiineae</taxon>
        <taxon>Omphalotaceae</taxon>
        <taxon>Rhodocollybia</taxon>
    </lineage>
</organism>
<dbReference type="AlphaFoldDB" id="A0A9P5Q0A1"/>
<gene>
    <name evidence="1" type="ORF">BDP27DRAFT_1321920</name>
</gene>
<dbReference type="OrthoDB" id="2603374at2759"/>
<proteinExistence type="predicted"/>
<reference evidence="1" key="1">
    <citation type="submission" date="2020-11" db="EMBL/GenBank/DDBJ databases">
        <authorList>
            <consortium name="DOE Joint Genome Institute"/>
            <person name="Ahrendt S."/>
            <person name="Riley R."/>
            <person name="Andreopoulos W."/>
            <person name="Labutti K."/>
            <person name="Pangilinan J."/>
            <person name="Ruiz-Duenas F.J."/>
            <person name="Barrasa J.M."/>
            <person name="Sanchez-Garcia M."/>
            <person name="Camarero S."/>
            <person name="Miyauchi S."/>
            <person name="Serrano A."/>
            <person name="Linde D."/>
            <person name="Babiker R."/>
            <person name="Drula E."/>
            <person name="Ayuso-Fernandez I."/>
            <person name="Pacheco R."/>
            <person name="Padilla G."/>
            <person name="Ferreira P."/>
            <person name="Barriuso J."/>
            <person name="Kellner H."/>
            <person name="Castanera R."/>
            <person name="Alfaro M."/>
            <person name="Ramirez L."/>
            <person name="Pisabarro A.G."/>
            <person name="Kuo A."/>
            <person name="Tritt A."/>
            <person name="Lipzen A."/>
            <person name="He G."/>
            <person name="Yan M."/>
            <person name="Ng V."/>
            <person name="Cullen D."/>
            <person name="Martin F."/>
            <person name="Rosso M.-N."/>
            <person name="Henrissat B."/>
            <person name="Hibbett D."/>
            <person name="Martinez A.T."/>
            <person name="Grigoriev I.V."/>
        </authorList>
    </citation>
    <scope>NUCLEOTIDE SEQUENCE</scope>
    <source>
        <strain evidence="1">AH 40177</strain>
    </source>
</reference>
<protein>
    <submittedName>
        <fullName evidence="1">Uncharacterized protein</fullName>
    </submittedName>
</protein>
<name>A0A9P5Q0A1_9AGAR</name>
<evidence type="ECO:0000313" key="1">
    <source>
        <dbReference type="EMBL" id="KAF9071540.1"/>
    </source>
</evidence>
<keyword evidence="2" id="KW-1185">Reference proteome</keyword>
<sequence length="140" mass="16087">MRYHWTTFYEKTSDKDPAEHIVAKEVIGPSTFTATSGITFLFVKILGFKPTTFEEFVAMYPNIFDPSMGYPALKDNRRNGISCRTWIFRVLSRMVQVGRIVRSAELESLNKLEQFMTERSLANEKSLNEGSGVFNVFTRV</sequence>